<keyword evidence="3" id="KW-1185">Reference proteome</keyword>
<evidence type="ECO:0008006" key="4">
    <source>
        <dbReference type="Google" id="ProtNLM"/>
    </source>
</evidence>
<dbReference type="RefSeq" id="XP_022654421.1">
    <property type="nucleotide sequence ID" value="XM_022798686.1"/>
</dbReference>
<keyword evidence="1" id="KW-0812">Transmembrane</keyword>
<name>A0A7M7JPT4_VARDE</name>
<evidence type="ECO:0000313" key="2">
    <source>
        <dbReference type="EnsemblMetazoa" id="XP_022654421"/>
    </source>
</evidence>
<accession>A0A7M7JPT4</accession>
<proteinExistence type="predicted"/>
<feature type="transmembrane region" description="Helical" evidence="1">
    <location>
        <begin position="33"/>
        <end position="51"/>
    </location>
</feature>
<dbReference type="Proteomes" id="UP000594260">
    <property type="component" value="Unplaced"/>
</dbReference>
<feature type="transmembrane region" description="Helical" evidence="1">
    <location>
        <begin position="216"/>
        <end position="239"/>
    </location>
</feature>
<dbReference type="KEGG" id="vde:111247581"/>
<feature type="transmembrane region" description="Helical" evidence="1">
    <location>
        <begin position="116"/>
        <end position="135"/>
    </location>
</feature>
<dbReference type="AlphaFoldDB" id="A0A7M7JPT4"/>
<sequence length="392" mass="45023">MLSEFRASLNSMKAVGLMLGMPGCEPENCKKKVWLWSIRALHFMLFLLWIVDLWDHAAAMSGSVLWNRSLLGVLHVNAIFNSIYFNMEANILLLKNIVQDLSRIVRKFETSPRATSVYRHVSIVALGLFFLTFSARLIETFYVTDFRSVAVGTQHIVAGLLLFSSLYYTTIFMSVVFYQLNLITIRVTAHAKEKPIQGIRQHEMVGRLLNDHVNKIFGLPILLMNVTMVFLTLDLLFTLNRQVSNDRWLSTYLQSLSGILLMMVMVEMACRMSKSSMVLPDLIYDQILTRKVTSRSSIHQCDLFLANFRRFSVRVWNDIALDRKLILIFTGVIGFYAVIRAQRVPNSLPLHMLINYDSAEMAFVKTDHYSSPHNFQPLVQPLHTNYSVNDLL</sequence>
<dbReference type="OrthoDB" id="6494050at2759"/>
<dbReference type="InParanoid" id="A0A7M7JPT4"/>
<keyword evidence="1" id="KW-0472">Membrane</keyword>
<keyword evidence="1" id="KW-1133">Transmembrane helix</keyword>
<evidence type="ECO:0000313" key="3">
    <source>
        <dbReference type="Proteomes" id="UP000594260"/>
    </source>
</evidence>
<feature type="transmembrane region" description="Helical" evidence="1">
    <location>
        <begin position="71"/>
        <end position="95"/>
    </location>
</feature>
<dbReference type="EnsemblMetazoa" id="XM_022798686">
    <property type="protein sequence ID" value="XP_022654421"/>
    <property type="gene ID" value="LOC111247581"/>
</dbReference>
<evidence type="ECO:0000256" key="1">
    <source>
        <dbReference type="SAM" id="Phobius"/>
    </source>
</evidence>
<dbReference type="GeneID" id="111247581"/>
<feature type="transmembrane region" description="Helical" evidence="1">
    <location>
        <begin position="325"/>
        <end position="342"/>
    </location>
</feature>
<organism evidence="2 3">
    <name type="scientific">Varroa destructor</name>
    <name type="common">Honeybee mite</name>
    <dbReference type="NCBI Taxonomy" id="109461"/>
    <lineage>
        <taxon>Eukaryota</taxon>
        <taxon>Metazoa</taxon>
        <taxon>Ecdysozoa</taxon>
        <taxon>Arthropoda</taxon>
        <taxon>Chelicerata</taxon>
        <taxon>Arachnida</taxon>
        <taxon>Acari</taxon>
        <taxon>Parasitiformes</taxon>
        <taxon>Mesostigmata</taxon>
        <taxon>Gamasina</taxon>
        <taxon>Dermanyssoidea</taxon>
        <taxon>Varroidae</taxon>
        <taxon>Varroa</taxon>
    </lineage>
</organism>
<feature type="transmembrane region" description="Helical" evidence="1">
    <location>
        <begin position="251"/>
        <end position="270"/>
    </location>
</feature>
<reference evidence="2" key="1">
    <citation type="submission" date="2021-01" db="UniProtKB">
        <authorList>
            <consortium name="EnsemblMetazoa"/>
        </authorList>
    </citation>
    <scope>IDENTIFICATION</scope>
</reference>
<protein>
    <recommendedName>
        <fullName evidence="4">Gustatory receptor</fullName>
    </recommendedName>
</protein>
<feature type="transmembrane region" description="Helical" evidence="1">
    <location>
        <begin position="155"/>
        <end position="178"/>
    </location>
</feature>